<dbReference type="PANTHER" id="PTHR11742">
    <property type="entry name" value="MANNOSYL-OLIGOSACCHARIDE ALPHA-1,2-MANNOSIDASE-RELATED"/>
    <property type="match status" value="1"/>
</dbReference>
<comment type="cofactor">
    <cofactor evidence="1 7">
        <name>Ca(2+)</name>
        <dbReference type="ChEBI" id="CHEBI:29108"/>
    </cofactor>
</comment>
<dbReference type="GO" id="GO:0036503">
    <property type="term" value="P:ERAD pathway"/>
    <property type="evidence" value="ECO:0007669"/>
    <property type="project" value="UniProtKB-ARBA"/>
</dbReference>
<keyword evidence="11" id="KW-0812">Transmembrane</keyword>
<accession>B2ABR3</accession>
<organism evidence="12">
    <name type="scientific">Podospora anserina (strain S / ATCC MYA-4624 / DSM 980 / FGSC 10383)</name>
    <name type="common">Pleurage anserina</name>
    <dbReference type="NCBI Taxonomy" id="515849"/>
    <lineage>
        <taxon>Eukaryota</taxon>
        <taxon>Fungi</taxon>
        <taxon>Dikarya</taxon>
        <taxon>Ascomycota</taxon>
        <taxon>Pezizomycotina</taxon>
        <taxon>Sordariomycetes</taxon>
        <taxon>Sordariomycetidae</taxon>
        <taxon>Sordariales</taxon>
        <taxon>Podosporaceae</taxon>
        <taxon>Podospora</taxon>
        <taxon>Podospora anserina</taxon>
    </lineage>
</organism>
<proteinExistence type="inferred from homology"/>
<evidence type="ECO:0000256" key="11">
    <source>
        <dbReference type="SAM" id="Phobius"/>
    </source>
</evidence>
<dbReference type="GeneID" id="6187234"/>
<dbReference type="CAZy" id="GH47">
    <property type="family name" value="Glycoside Hydrolase Family 47"/>
</dbReference>
<evidence type="ECO:0000256" key="10">
    <source>
        <dbReference type="SAM" id="MobiDB-lite"/>
    </source>
</evidence>
<feature type="compositionally biased region" description="Basic residues" evidence="10">
    <location>
        <begin position="123"/>
        <end position="143"/>
    </location>
</feature>
<evidence type="ECO:0000313" key="12">
    <source>
        <dbReference type="EMBL" id="CAP60901.1"/>
    </source>
</evidence>
<feature type="active site" evidence="6">
    <location>
        <position position="362"/>
    </location>
</feature>
<dbReference type="InterPro" id="IPR001382">
    <property type="entry name" value="Glyco_hydro_47"/>
</dbReference>
<name>B2ABR3_PODAN</name>
<feature type="active site" evidence="6">
    <location>
        <position position="536"/>
    </location>
</feature>
<feature type="binding site" evidence="7">
    <location>
        <position position="628"/>
    </location>
    <ligand>
        <name>Ca(2+)</name>
        <dbReference type="ChEBI" id="CHEBI:29108"/>
    </ligand>
</feature>
<dbReference type="GO" id="GO:0004571">
    <property type="term" value="F:mannosyl-oligosaccharide 1,2-alpha-mannosidase activity"/>
    <property type="evidence" value="ECO:0007669"/>
    <property type="project" value="InterPro"/>
</dbReference>
<feature type="compositionally biased region" description="Polar residues" evidence="10">
    <location>
        <begin position="104"/>
        <end position="117"/>
    </location>
</feature>
<reference evidence="12" key="2">
    <citation type="submission" date="2008-07" db="EMBL/GenBank/DDBJ databases">
        <authorList>
            <person name="Genoscope - CEA"/>
        </authorList>
    </citation>
    <scope>NUCLEOTIDE SEQUENCE</scope>
    <source>
        <strain evidence="12">S mat+</strain>
    </source>
</reference>
<dbReference type="SUPFAM" id="SSF48225">
    <property type="entry name" value="Seven-hairpin glycosidases"/>
    <property type="match status" value="1"/>
</dbReference>
<dbReference type="InterPro" id="IPR036026">
    <property type="entry name" value="Seven-hairpin_glycosidases"/>
</dbReference>
<keyword evidence="11" id="KW-1133">Transmembrane helix</keyword>
<feature type="active site" description="Proton donor" evidence="6">
    <location>
        <position position="224"/>
    </location>
</feature>
<dbReference type="GO" id="GO:0005509">
    <property type="term" value="F:calcium ion binding"/>
    <property type="evidence" value="ECO:0007669"/>
    <property type="project" value="InterPro"/>
</dbReference>
<dbReference type="GO" id="GO:0005783">
    <property type="term" value="C:endoplasmic reticulum"/>
    <property type="evidence" value="ECO:0007669"/>
    <property type="project" value="TreeGrafter"/>
</dbReference>
<dbReference type="PANTHER" id="PTHR11742:SF29">
    <property type="entry name" value="ALPHA-1,2-MANNOSIDASE"/>
    <property type="match status" value="1"/>
</dbReference>
<feature type="active site" description="Proton donor" evidence="6">
    <location>
        <position position="484"/>
    </location>
</feature>
<sequence length="638" mass="71051">LPQSVNLMADAMFKDKPQGTSRLRTLPRPHATISWIGKRSERLLVAFTLSLVVFYIVGGFERAFPVVPESVRLERHMNTGQALYPYAAVKSSIEWSKLKPRYPNKQSPTQLPATQPGTAHPPIQHRFKRESGHDRKRRDARRRAVRDLTIKSWSAYRKYAWKKDALLPLSATGKDQFSGWAATLVDSLDTLWIMGLREEFDEAVAAVAEIDFANSSSPMINIFETNIRYLGGLLAAYDLSKRDVLLQKAIELGDLIHAGFDTPTRMPVDNIDLLAIKSGEGQMIEPQVVSASPGTLSLELTHLSQLTGDPKYYSAIARLNALFSVSQNQTLLPGLFPMYISLWGPKPDVISGTRFTLGGGADSMYEYFPKLSQLLNNAAPSLVSLSHNFLSSASANLFYRPMIPDSSANDIMISGTANIHPSPDTKTNSVQLSPETEHLTCFIGGTYALAGRLFSTAEYLETGSRLTRGCVHMYKSFPTGLMPERLTMLPCPPGGSSHAAESCQWNQTLWDATEKQQGLPRGFVSATDRRYILRPEAIESVFYMWRITGEPEWEAAAWDMFLAVANAVFVKETGGGASVKDVTVDPSKEDVERSDEMESFWIAETLKYFYLAFSPPDLISLDKYVLNTEAHPFLRPER</sequence>
<dbReference type="UniPathway" id="UPA00378"/>
<comment type="pathway">
    <text evidence="2">Protein modification; protein glycosylation.</text>
</comment>
<evidence type="ECO:0000256" key="6">
    <source>
        <dbReference type="PIRSR" id="PIRSR601382-1"/>
    </source>
</evidence>
<feature type="disulfide bond" evidence="8">
    <location>
        <begin position="441"/>
        <end position="470"/>
    </location>
</feature>
<dbReference type="EMBL" id="CU633446">
    <property type="protein sequence ID" value="CAP60901.1"/>
    <property type="molecule type" value="Genomic_DNA"/>
</dbReference>
<dbReference type="KEGG" id="pan:PODANSg141"/>
<dbReference type="GO" id="GO:0016020">
    <property type="term" value="C:membrane"/>
    <property type="evidence" value="ECO:0007669"/>
    <property type="project" value="InterPro"/>
</dbReference>
<feature type="transmembrane region" description="Helical" evidence="11">
    <location>
        <begin position="43"/>
        <end position="60"/>
    </location>
</feature>
<keyword evidence="9" id="KW-0326">Glycosidase</keyword>
<dbReference type="OrthoDB" id="8118055at2759"/>
<protein>
    <recommendedName>
        <fullName evidence="9">alpha-1,2-Mannosidase</fullName>
        <ecNumber evidence="9">3.2.1.-</ecNumber>
    </recommendedName>
</protein>
<comment type="similarity">
    <text evidence="3 9">Belongs to the glycosyl hydrolase 47 family.</text>
</comment>
<dbReference type="PRINTS" id="PR00747">
    <property type="entry name" value="GLYHDRLASE47"/>
</dbReference>
<dbReference type="HOGENOM" id="CLU_003818_0_0_1"/>
<keyword evidence="7" id="KW-0479">Metal-binding</keyword>
<evidence type="ECO:0000256" key="2">
    <source>
        <dbReference type="ARBA" id="ARBA00004922"/>
    </source>
</evidence>
<dbReference type="InterPro" id="IPR050749">
    <property type="entry name" value="Glycosyl_Hydrolase_47"/>
</dbReference>
<evidence type="ECO:0000256" key="8">
    <source>
        <dbReference type="PIRSR" id="PIRSR601382-3"/>
    </source>
</evidence>
<evidence type="ECO:0000256" key="3">
    <source>
        <dbReference type="ARBA" id="ARBA00007658"/>
    </source>
</evidence>
<dbReference type="VEuPathDB" id="FungiDB:PODANS_0_840"/>
<evidence type="ECO:0000256" key="1">
    <source>
        <dbReference type="ARBA" id="ARBA00001913"/>
    </source>
</evidence>
<keyword evidence="4 9" id="KW-0378">Hydrolase</keyword>
<gene>
    <name evidence="12" type="ORF">PODANS_0_840</name>
</gene>
<feature type="non-terminal residue" evidence="12">
    <location>
        <position position="1"/>
    </location>
</feature>
<keyword evidence="7" id="KW-0106">Calcium</keyword>
<dbReference type="GO" id="GO:0005975">
    <property type="term" value="P:carbohydrate metabolic process"/>
    <property type="evidence" value="ECO:0007669"/>
    <property type="project" value="InterPro"/>
</dbReference>
<dbReference type="Gene3D" id="1.50.10.10">
    <property type="match status" value="1"/>
</dbReference>
<evidence type="ECO:0000256" key="5">
    <source>
        <dbReference type="ARBA" id="ARBA00023157"/>
    </source>
</evidence>
<evidence type="ECO:0000256" key="4">
    <source>
        <dbReference type="ARBA" id="ARBA00022801"/>
    </source>
</evidence>
<dbReference type="Pfam" id="PF01532">
    <property type="entry name" value="Glyco_hydro_47"/>
    <property type="match status" value="1"/>
</dbReference>
<dbReference type="AlphaFoldDB" id="B2ABR3"/>
<feature type="region of interest" description="Disordered" evidence="10">
    <location>
        <begin position="99"/>
        <end position="143"/>
    </location>
</feature>
<evidence type="ECO:0000256" key="9">
    <source>
        <dbReference type="RuleBase" id="RU361193"/>
    </source>
</evidence>
<dbReference type="EC" id="3.2.1.-" evidence="9"/>
<keyword evidence="5 8" id="KW-1015">Disulfide bond</keyword>
<keyword evidence="11" id="KW-0472">Membrane</keyword>
<dbReference type="RefSeq" id="XP_001903129.1">
    <property type="nucleotide sequence ID" value="XM_001903094.1"/>
</dbReference>
<evidence type="ECO:0000256" key="7">
    <source>
        <dbReference type="PIRSR" id="PIRSR601382-2"/>
    </source>
</evidence>
<reference evidence="12" key="1">
    <citation type="journal article" date="2008" name="Genome Biol.">
        <title>The genome sequence of the model ascomycete fungus Podospora anserina.</title>
        <authorList>
            <person name="Espagne E."/>
            <person name="Lespinet O."/>
            <person name="Malagnac F."/>
            <person name="Da Silva C."/>
            <person name="Jaillon O."/>
            <person name="Porcel B.M."/>
            <person name="Couloux A."/>
            <person name="Aury J.-M."/>
            <person name="Segurens B."/>
            <person name="Poulain J."/>
            <person name="Anthouard V."/>
            <person name="Grossetete S."/>
            <person name="Khalili H."/>
            <person name="Coppin E."/>
            <person name="Dequard-Chablat M."/>
            <person name="Picard M."/>
            <person name="Contamine V."/>
            <person name="Arnaise S."/>
            <person name="Bourdais A."/>
            <person name="Berteaux-Lecellier V."/>
            <person name="Gautheret D."/>
            <person name="de Vries R.P."/>
            <person name="Battaglia E."/>
            <person name="Coutinho P.M."/>
            <person name="Danchin E.G.J."/>
            <person name="Henrissat B."/>
            <person name="El Khoury R."/>
            <person name="Sainsard-Chanet A."/>
            <person name="Boivin A."/>
            <person name="Pinan-Lucarre B."/>
            <person name="Sellem C.H."/>
            <person name="Debuchy R."/>
            <person name="Wincker P."/>
            <person name="Weissenbach J."/>
            <person name="Silar P."/>
        </authorList>
    </citation>
    <scope>NUCLEOTIDE SEQUENCE [LARGE SCALE GENOMIC DNA]</scope>
    <source>
        <strain evidence="12">S mat+</strain>
    </source>
</reference>
<dbReference type="InterPro" id="IPR012341">
    <property type="entry name" value="6hp_glycosidase-like_sf"/>
</dbReference>